<evidence type="ECO:0000313" key="3">
    <source>
        <dbReference type="EMBL" id="KAJ7373370.1"/>
    </source>
</evidence>
<reference evidence="3" key="1">
    <citation type="submission" date="2023-01" db="EMBL/GenBank/DDBJ databases">
        <title>Genome assembly of the deep-sea coral Lophelia pertusa.</title>
        <authorList>
            <person name="Herrera S."/>
            <person name="Cordes E."/>
        </authorList>
    </citation>
    <scope>NUCLEOTIDE SEQUENCE</scope>
    <source>
        <strain evidence="3">USNM1676648</strain>
        <tissue evidence="3">Polyp</tissue>
    </source>
</reference>
<comment type="caution">
    <text evidence="3">The sequence shown here is derived from an EMBL/GenBank/DDBJ whole genome shotgun (WGS) entry which is preliminary data.</text>
</comment>
<evidence type="ECO:0000256" key="2">
    <source>
        <dbReference type="SAM" id="MobiDB-lite"/>
    </source>
</evidence>
<dbReference type="OrthoDB" id="5985506at2759"/>
<dbReference type="Proteomes" id="UP001163046">
    <property type="component" value="Unassembled WGS sequence"/>
</dbReference>
<proteinExistence type="predicted"/>
<accession>A0A9W9Z1N2</accession>
<dbReference type="AlphaFoldDB" id="A0A9W9Z1N2"/>
<feature type="compositionally biased region" description="Low complexity" evidence="2">
    <location>
        <begin position="33"/>
        <end position="50"/>
    </location>
</feature>
<feature type="region of interest" description="Disordered" evidence="2">
    <location>
        <begin position="1"/>
        <end position="50"/>
    </location>
</feature>
<keyword evidence="1" id="KW-0175">Coiled coil</keyword>
<gene>
    <name evidence="3" type="ORF">OS493_012962</name>
</gene>
<keyword evidence="4" id="KW-1185">Reference proteome</keyword>
<name>A0A9W9Z1N2_9CNID</name>
<feature type="coiled-coil region" evidence="1">
    <location>
        <begin position="536"/>
        <end position="563"/>
    </location>
</feature>
<feature type="coiled-coil region" evidence="1">
    <location>
        <begin position="299"/>
        <end position="326"/>
    </location>
</feature>
<feature type="compositionally biased region" description="Basic residues" evidence="2">
    <location>
        <begin position="9"/>
        <end position="23"/>
    </location>
</feature>
<sequence>MLRIYRTIAGKRRRPAKRNGKPAKSRESLPKCSTPISSPSTSPSTASNSCSFPEDSLSVSDISGSSTYAPATKKRKIRRKVETVRGSVDTVCANFGESLGDMIAQCCLFKRQNDFDLDGKKIISDVFVQVEKEHGVRKTFEELIPEELWEKRVEDMCAPDWMLLLCKLECKISDDGWQMLLNRTKLGKSGSSSDTPILLTKNSMKALRAMVFEKVQHMLEIKCIEDPDIPGFQVAMEPVVVCMARELRLHGQLEEEIELSLKLDGRPFFSRNQVIIGIVPTETPFLSNQSCKSVCPLVIANCKEDRESLKKLIKNVNIQKDALKRNGITVDGRKQTLRFKVILDLKALYLLLVKLNEANFRLGKRGVEVECCFLCKALREDLSSINLCALHCELRNTEQLLASLGLMAYKVGFLDDCNEELSKYGPENFNDRIAVKLKEGQETAVEKHNIQVSSFSGCTEREFLSNIESIVRNSLPHEKLKVYYADPEIAKLALLNKVTFCNERIKYYQDMTASDKFIRDFGSREETITLTGSEVGKEVQCRLEDWQSKLQEIEQRFLELTAVCSSLVTCTSKGKKRGTKKQKMSNDESSQLSDYVAEVFYHFFSKVYSGWKDIAEIVRSRVFKEDEQHLIDIFDIQCKEWGFLLREMFGGQLGTGDYGHLTIEHVSMLLRNFLSLKEYSNQGFEATHSIQRQLYSKATSHDRHGYTSSNKFIFPSCD</sequence>
<protein>
    <submittedName>
        <fullName evidence="3">Uncharacterized protein</fullName>
    </submittedName>
</protein>
<evidence type="ECO:0000256" key="1">
    <source>
        <dbReference type="SAM" id="Coils"/>
    </source>
</evidence>
<evidence type="ECO:0000313" key="4">
    <source>
        <dbReference type="Proteomes" id="UP001163046"/>
    </source>
</evidence>
<organism evidence="3 4">
    <name type="scientific">Desmophyllum pertusum</name>
    <dbReference type="NCBI Taxonomy" id="174260"/>
    <lineage>
        <taxon>Eukaryota</taxon>
        <taxon>Metazoa</taxon>
        <taxon>Cnidaria</taxon>
        <taxon>Anthozoa</taxon>
        <taxon>Hexacorallia</taxon>
        <taxon>Scleractinia</taxon>
        <taxon>Caryophylliina</taxon>
        <taxon>Caryophylliidae</taxon>
        <taxon>Desmophyllum</taxon>
    </lineage>
</organism>
<dbReference type="EMBL" id="MU826831">
    <property type="protein sequence ID" value="KAJ7373370.1"/>
    <property type="molecule type" value="Genomic_DNA"/>
</dbReference>